<feature type="region of interest" description="Disordered" evidence="1">
    <location>
        <begin position="191"/>
        <end position="216"/>
    </location>
</feature>
<name>A0ABQ8TFN4_PERAM</name>
<protein>
    <submittedName>
        <fullName evidence="2">Uncharacterized protein</fullName>
    </submittedName>
</protein>
<proteinExistence type="predicted"/>
<comment type="caution">
    <text evidence="2">The sequence shown here is derived from an EMBL/GenBank/DDBJ whole genome shotgun (WGS) entry which is preliminary data.</text>
</comment>
<reference evidence="2 3" key="1">
    <citation type="journal article" date="2022" name="Allergy">
        <title>Genome assembly and annotation of Periplaneta americana reveal a comprehensive cockroach allergen profile.</title>
        <authorList>
            <person name="Wang L."/>
            <person name="Xiong Q."/>
            <person name="Saelim N."/>
            <person name="Wang L."/>
            <person name="Nong W."/>
            <person name="Wan A.T."/>
            <person name="Shi M."/>
            <person name="Liu X."/>
            <person name="Cao Q."/>
            <person name="Hui J.H.L."/>
            <person name="Sookrung N."/>
            <person name="Leung T.F."/>
            <person name="Tungtrongchitr A."/>
            <person name="Tsui S.K.W."/>
        </authorList>
    </citation>
    <scope>NUCLEOTIDE SEQUENCE [LARGE SCALE GENOMIC DNA]</scope>
    <source>
        <strain evidence="2">PWHHKU_190912</strain>
    </source>
</reference>
<sequence length="216" mass="24387">MNPGSSTENYPAFARTGLRVNPRKNLKQVTCLDRDSNPGHLVSRPDALTVTPQVWTRPGISPDREVLARKLYHIGKLNLVTEDQAPLIINTQPGKHNKPCCGASGAYCRQASSGEKRKVLYYSVPQPVCQFLGPGVDVTFIPFIVEHLKVLHDKFGEYSPTYGHEWGWIRDPFNEEEKELVWSLVEKKLHTEGCPGRNGEREKSSGQKKISDERRH</sequence>
<dbReference type="EMBL" id="JAJSOF020000011">
    <property type="protein sequence ID" value="KAJ4444826.1"/>
    <property type="molecule type" value="Genomic_DNA"/>
</dbReference>
<keyword evidence="3" id="KW-1185">Reference proteome</keyword>
<dbReference type="Proteomes" id="UP001148838">
    <property type="component" value="Unassembled WGS sequence"/>
</dbReference>
<evidence type="ECO:0000313" key="2">
    <source>
        <dbReference type="EMBL" id="KAJ4444826.1"/>
    </source>
</evidence>
<accession>A0ABQ8TFN4</accession>
<feature type="compositionally biased region" description="Basic and acidic residues" evidence="1">
    <location>
        <begin position="198"/>
        <end position="216"/>
    </location>
</feature>
<organism evidence="2 3">
    <name type="scientific">Periplaneta americana</name>
    <name type="common">American cockroach</name>
    <name type="synonym">Blatta americana</name>
    <dbReference type="NCBI Taxonomy" id="6978"/>
    <lineage>
        <taxon>Eukaryota</taxon>
        <taxon>Metazoa</taxon>
        <taxon>Ecdysozoa</taxon>
        <taxon>Arthropoda</taxon>
        <taxon>Hexapoda</taxon>
        <taxon>Insecta</taxon>
        <taxon>Pterygota</taxon>
        <taxon>Neoptera</taxon>
        <taxon>Polyneoptera</taxon>
        <taxon>Dictyoptera</taxon>
        <taxon>Blattodea</taxon>
        <taxon>Blattoidea</taxon>
        <taxon>Blattidae</taxon>
        <taxon>Blattinae</taxon>
        <taxon>Periplaneta</taxon>
    </lineage>
</organism>
<evidence type="ECO:0000313" key="3">
    <source>
        <dbReference type="Proteomes" id="UP001148838"/>
    </source>
</evidence>
<gene>
    <name evidence="2" type="ORF">ANN_06623</name>
</gene>
<evidence type="ECO:0000256" key="1">
    <source>
        <dbReference type="SAM" id="MobiDB-lite"/>
    </source>
</evidence>